<dbReference type="Proteomes" id="UP000749471">
    <property type="component" value="Unassembled WGS sequence"/>
</dbReference>
<evidence type="ECO:0000259" key="1">
    <source>
        <dbReference type="Pfam" id="PF01909"/>
    </source>
</evidence>
<feature type="domain" description="Polymerase nucleotidyl transferase" evidence="1">
    <location>
        <begin position="9"/>
        <end position="58"/>
    </location>
</feature>
<sequence>MKEIYENALEKVCEELKSDKSIAGIILYGSLAKGNNHKYSDIDLYVVKEDEKDKTTFFFEDTVPIQISWRSVESFKSKFNKRTRGVPMGLVGKILYDPSGLIGEYMEKSRLKADEGPAALSEQEKLIIRSILSQDLKTVEGLIENGKLAGAVTLITEILFEALSGYYDVRKWYMPTNKHLIEDLKLREKEIGELAEQVMLCPSVSEKLDKLSKIKDIVLNEMGGEVKEYEIFW</sequence>
<proteinExistence type="predicted"/>
<keyword evidence="3" id="KW-1185">Reference proteome</keyword>
<evidence type="ECO:0000313" key="2">
    <source>
        <dbReference type="EMBL" id="MBU5439210.1"/>
    </source>
</evidence>
<organism evidence="2 3">
    <name type="scientific">Tissierella simiarum</name>
    <dbReference type="NCBI Taxonomy" id="2841534"/>
    <lineage>
        <taxon>Bacteria</taxon>
        <taxon>Bacillati</taxon>
        <taxon>Bacillota</taxon>
        <taxon>Tissierellia</taxon>
        <taxon>Tissierellales</taxon>
        <taxon>Tissierellaceae</taxon>
        <taxon>Tissierella</taxon>
    </lineage>
</organism>
<dbReference type="RefSeq" id="WP_216520908.1">
    <property type="nucleotide sequence ID" value="NZ_JAHLPM010000012.1"/>
</dbReference>
<name>A0ABS6E9Y2_9FIRM</name>
<comment type="caution">
    <text evidence="2">The sequence shown here is derived from an EMBL/GenBank/DDBJ whole genome shotgun (WGS) entry which is preliminary data.</text>
</comment>
<reference evidence="2 3" key="1">
    <citation type="submission" date="2021-06" db="EMBL/GenBank/DDBJ databases">
        <authorList>
            <person name="Sun Q."/>
            <person name="Li D."/>
        </authorList>
    </citation>
    <scope>NUCLEOTIDE SEQUENCE [LARGE SCALE GENOMIC DNA]</scope>
    <source>
        <strain evidence="2 3">MSJ-40</strain>
    </source>
</reference>
<dbReference type="Pfam" id="PF01909">
    <property type="entry name" value="NTP_transf_2"/>
    <property type="match status" value="1"/>
</dbReference>
<dbReference type="CDD" id="cd05403">
    <property type="entry name" value="NT_KNTase_like"/>
    <property type="match status" value="1"/>
</dbReference>
<accession>A0ABS6E9Y2</accession>
<evidence type="ECO:0000313" key="3">
    <source>
        <dbReference type="Proteomes" id="UP000749471"/>
    </source>
</evidence>
<gene>
    <name evidence="2" type="ORF">KQI42_14400</name>
</gene>
<protein>
    <submittedName>
        <fullName evidence="2">Nucleotidyltransferase domain-containing protein</fullName>
    </submittedName>
</protein>
<dbReference type="InterPro" id="IPR002934">
    <property type="entry name" value="Polymerase_NTP_transf_dom"/>
</dbReference>
<dbReference type="EMBL" id="JAHLPM010000012">
    <property type="protein sequence ID" value="MBU5439210.1"/>
    <property type="molecule type" value="Genomic_DNA"/>
</dbReference>